<dbReference type="EMBL" id="QPJO01000004">
    <property type="protein sequence ID" value="RCW90808.1"/>
    <property type="molecule type" value="Genomic_DNA"/>
</dbReference>
<comment type="caution">
    <text evidence="3">The sequence shown here is derived from an EMBL/GenBank/DDBJ whole genome shotgun (WGS) entry which is preliminary data.</text>
</comment>
<feature type="signal peptide" evidence="2">
    <location>
        <begin position="1"/>
        <end position="19"/>
    </location>
</feature>
<dbReference type="AlphaFoldDB" id="A0A368ZG67"/>
<reference evidence="3 4" key="1">
    <citation type="submission" date="2018-07" db="EMBL/GenBank/DDBJ databases">
        <title>Genomic Encyclopedia of Type Strains, Phase III (KMG-III): the genomes of soil and plant-associated and newly described type strains.</title>
        <authorList>
            <person name="Whitman W."/>
        </authorList>
    </citation>
    <scope>NUCLEOTIDE SEQUENCE [LARGE SCALE GENOMIC DNA]</scope>
    <source>
        <strain evidence="3 4">CECT 7958</strain>
    </source>
</reference>
<evidence type="ECO:0000313" key="3">
    <source>
        <dbReference type="EMBL" id="RCW90808.1"/>
    </source>
</evidence>
<keyword evidence="2" id="KW-0732">Signal</keyword>
<feature type="region of interest" description="Disordered" evidence="1">
    <location>
        <begin position="25"/>
        <end position="45"/>
    </location>
</feature>
<gene>
    <name evidence="3" type="ORF">DFQ08_104207</name>
</gene>
<dbReference type="PROSITE" id="PS51257">
    <property type="entry name" value="PROKAR_LIPOPROTEIN"/>
    <property type="match status" value="1"/>
</dbReference>
<accession>A0A368ZG67</accession>
<name>A0A368ZG67_9FLAO</name>
<feature type="chain" id="PRO_5017026147" evidence="2">
    <location>
        <begin position="20"/>
        <end position="163"/>
    </location>
</feature>
<proteinExistence type="predicted"/>
<protein>
    <submittedName>
        <fullName evidence="3">Uncharacterized protein</fullName>
    </submittedName>
</protein>
<dbReference type="RefSeq" id="WP_114310375.1">
    <property type="nucleotide sequence ID" value="NZ_QPJO01000004.1"/>
</dbReference>
<dbReference type="OrthoDB" id="1452960at2"/>
<evidence type="ECO:0000256" key="1">
    <source>
        <dbReference type="SAM" id="MobiDB-lite"/>
    </source>
</evidence>
<organism evidence="3 4">
    <name type="scientific">Winogradskyella arenosi</name>
    <dbReference type="NCBI Taxonomy" id="533325"/>
    <lineage>
        <taxon>Bacteria</taxon>
        <taxon>Pseudomonadati</taxon>
        <taxon>Bacteroidota</taxon>
        <taxon>Flavobacteriia</taxon>
        <taxon>Flavobacteriales</taxon>
        <taxon>Flavobacteriaceae</taxon>
        <taxon>Winogradskyella</taxon>
    </lineage>
</organism>
<evidence type="ECO:0000256" key="2">
    <source>
        <dbReference type="SAM" id="SignalP"/>
    </source>
</evidence>
<evidence type="ECO:0000313" key="4">
    <source>
        <dbReference type="Proteomes" id="UP000253436"/>
    </source>
</evidence>
<sequence>MKKQLLFTGLCLLFLSCNGQTETDKSLAQQASPKSQVSPPEGSWRVNKTYDEQGNLIRFDSVYSWSSHNGAQDLPQVEQDSLLSAMRSRFFSQFSGGHRSLLHQGFPEDSLLQSPLFLDDFFEQAMGTNMMDLEKIKQQLLERHKAFLAPESSTLIKPEDENP</sequence>
<dbReference type="Proteomes" id="UP000253436">
    <property type="component" value="Unassembled WGS sequence"/>
</dbReference>
<feature type="compositionally biased region" description="Polar residues" evidence="1">
    <location>
        <begin position="25"/>
        <end position="38"/>
    </location>
</feature>
<keyword evidence="4" id="KW-1185">Reference proteome</keyword>